<reference evidence="2" key="1">
    <citation type="journal article" date="2014" name="Int. J. Syst. Evol. Microbiol.">
        <title>Complete genome sequence of Corynebacterium casei LMG S-19264T (=DSM 44701T), isolated from a smear-ripened cheese.</title>
        <authorList>
            <consortium name="US DOE Joint Genome Institute (JGI-PGF)"/>
            <person name="Walter F."/>
            <person name="Albersmeier A."/>
            <person name="Kalinowski J."/>
            <person name="Ruckert C."/>
        </authorList>
    </citation>
    <scope>NUCLEOTIDE SEQUENCE</scope>
    <source>
        <strain evidence="2">JCM 3276</strain>
    </source>
</reference>
<protein>
    <recommendedName>
        <fullName evidence="1">DUF4240 domain-containing protein</fullName>
    </recommendedName>
</protein>
<keyword evidence="3" id="KW-1185">Reference proteome</keyword>
<evidence type="ECO:0000313" key="2">
    <source>
        <dbReference type="EMBL" id="GGS59209.1"/>
    </source>
</evidence>
<dbReference type="EMBL" id="BMRB01000011">
    <property type="protein sequence ID" value="GGS59209.1"/>
    <property type="molecule type" value="Genomic_DNA"/>
</dbReference>
<feature type="domain" description="DUF4240" evidence="1">
    <location>
        <begin position="3"/>
        <end position="113"/>
    </location>
</feature>
<sequence>MTMTAAAFWELLGRAAERPTERERTEFVVTELGRLPRASAVDFHRHLVAARVDTPGLRAAARVVLGRRLGDDAYWDFQPWLLSLGRTAVERALADPDSLADVPRVQALAGGWAVADQPAWPSLARAVLEVCGLDCECFPAPDDGPEPPLPRLAALFDTPIRPVRKETDAEVVTVVW</sequence>
<dbReference type="Pfam" id="PF14024">
    <property type="entry name" value="DUF4240"/>
    <property type="match status" value="1"/>
</dbReference>
<dbReference type="InterPro" id="IPR025334">
    <property type="entry name" value="DUF4240"/>
</dbReference>
<reference evidence="2" key="2">
    <citation type="submission" date="2020-09" db="EMBL/GenBank/DDBJ databases">
        <authorList>
            <person name="Sun Q."/>
            <person name="Ohkuma M."/>
        </authorList>
    </citation>
    <scope>NUCLEOTIDE SEQUENCE</scope>
    <source>
        <strain evidence="2">JCM 3276</strain>
    </source>
</reference>
<proteinExistence type="predicted"/>
<gene>
    <name evidence="2" type="ORF">GCM10010171_62660</name>
</gene>
<accession>A0A918GSY7</accession>
<evidence type="ECO:0000313" key="3">
    <source>
        <dbReference type="Proteomes" id="UP000660680"/>
    </source>
</evidence>
<evidence type="ECO:0000259" key="1">
    <source>
        <dbReference type="Pfam" id="PF14024"/>
    </source>
</evidence>
<dbReference type="AlphaFoldDB" id="A0A918GSY7"/>
<dbReference type="RefSeq" id="WP_189214232.1">
    <property type="nucleotide sequence ID" value="NZ_BMRB01000011.1"/>
</dbReference>
<dbReference type="Proteomes" id="UP000660680">
    <property type="component" value="Unassembled WGS sequence"/>
</dbReference>
<comment type="caution">
    <text evidence="2">The sequence shown here is derived from an EMBL/GenBank/DDBJ whole genome shotgun (WGS) entry which is preliminary data.</text>
</comment>
<organism evidence="2 3">
    <name type="scientific">Actinokineospora fastidiosa</name>
    <dbReference type="NCBI Taxonomy" id="1816"/>
    <lineage>
        <taxon>Bacteria</taxon>
        <taxon>Bacillati</taxon>
        <taxon>Actinomycetota</taxon>
        <taxon>Actinomycetes</taxon>
        <taxon>Pseudonocardiales</taxon>
        <taxon>Pseudonocardiaceae</taxon>
        <taxon>Actinokineospora</taxon>
    </lineage>
</organism>
<name>A0A918GSY7_9PSEU</name>